<comment type="caution">
    <text evidence="1">The sequence shown here is derived from an EMBL/GenBank/DDBJ whole genome shotgun (WGS) entry which is preliminary data.</text>
</comment>
<gene>
    <name evidence="1" type="ORF">LOK49_LG15G02162</name>
</gene>
<name>A0ACC0F3P8_9ERIC</name>
<evidence type="ECO:0000313" key="1">
    <source>
        <dbReference type="EMBL" id="KAI7983163.1"/>
    </source>
</evidence>
<organism evidence="1 2">
    <name type="scientific">Camellia lanceoleosa</name>
    <dbReference type="NCBI Taxonomy" id="1840588"/>
    <lineage>
        <taxon>Eukaryota</taxon>
        <taxon>Viridiplantae</taxon>
        <taxon>Streptophyta</taxon>
        <taxon>Embryophyta</taxon>
        <taxon>Tracheophyta</taxon>
        <taxon>Spermatophyta</taxon>
        <taxon>Magnoliopsida</taxon>
        <taxon>eudicotyledons</taxon>
        <taxon>Gunneridae</taxon>
        <taxon>Pentapetalae</taxon>
        <taxon>asterids</taxon>
        <taxon>Ericales</taxon>
        <taxon>Theaceae</taxon>
        <taxon>Camellia</taxon>
    </lineage>
</organism>
<protein>
    <submittedName>
        <fullName evidence="1">Uncharacterized protein</fullName>
    </submittedName>
</protein>
<dbReference type="EMBL" id="CM045768">
    <property type="protein sequence ID" value="KAI7983163.1"/>
    <property type="molecule type" value="Genomic_DNA"/>
</dbReference>
<keyword evidence="2" id="KW-1185">Reference proteome</keyword>
<proteinExistence type="predicted"/>
<reference evidence="1 2" key="1">
    <citation type="journal article" date="2022" name="Plant J.">
        <title>Chromosome-level genome of Camellia lanceoleosa provides a valuable resource for understanding genome evolution and self-incompatibility.</title>
        <authorList>
            <person name="Gong W."/>
            <person name="Xiao S."/>
            <person name="Wang L."/>
            <person name="Liao Z."/>
            <person name="Chang Y."/>
            <person name="Mo W."/>
            <person name="Hu G."/>
            <person name="Li W."/>
            <person name="Zhao G."/>
            <person name="Zhu H."/>
            <person name="Hu X."/>
            <person name="Ji K."/>
            <person name="Xiang X."/>
            <person name="Song Q."/>
            <person name="Yuan D."/>
            <person name="Jin S."/>
            <person name="Zhang L."/>
        </authorList>
    </citation>
    <scope>NUCLEOTIDE SEQUENCE [LARGE SCALE GENOMIC DNA]</scope>
    <source>
        <strain evidence="1">SQ_2022a</strain>
    </source>
</reference>
<dbReference type="Proteomes" id="UP001060215">
    <property type="component" value="Chromosome 11"/>
</dbReference>
<accession>A0ACC0F3P8</accession>
<evidence type="ECO:0000313" key="2">
    <source>
        <dbReference type="Proteomes" id="UP001060215"/>
    </source>
</evidence>
<sequence>MVLKTYKDEDADNDSSNNEINNIAITNPTPPTAATDGAALIATITTDTSARTPDSETKPLIDVKEEHDVSEDISNNKDQNPPLKKQKQVSHLPKNAKLSPDVAMTPTTAQPKAKRMTTKSKKGNNLLMKSTSRKGKKKSQNNKHNTQT</sequence>